<dbReference type="Gene3D" id="1.20.120.1760">
    <property type="match status" value="1"/>
</dbReference>
<gene>
    <name evidence="11" type="ORF">MNB_SV-3-1426</name>
</gene>
<organism evidence="11">
    <name type="scientific">hydrothermal vent metagenome</name>
    <dbReference type="NCBI Taxonomy" id="652676"/>
    <lineage>
        <taxon>unclassified sequences</taxon>
        <taxon>metagenomes</taxon>
        <taxon>ecological metagenomes</taxon>
    </lineage>
</organism>
<feature type="transmembrane region" description="Helical" evidence="10">
    <location>
        <begin position="159"/>
        <end position="177"/>
    </location>
</feature>
<evidence type="ECO:0000256" key="1">
    <source>
        <dbReference type="ARBA" id="ARBA00004141"/>
    </source>
</evidence>
<dbReference type="InterPro" id="IPR048254">
    <property type="entry name" value="CDP_ALCOHOL_P_TRANSF_CS"/>
</dbReference>
<dbReference type="PANTHER" id="PTHR14269">
    <property type="entry name" value="CDP-DIACYLGLYCEROL--GLYCEROL-3-PHOSPHATE 3-PHOSPHATIDYLTRANSFERASE-RELATED"/>
    <property type="match status" value="1"/>
</dbReference>
<evidence type="ECO:0000256" key="3">
    <source>
        <dbReference type="ARBA" id="ARBA00022679"/>
    </source>
</evidence>
<dbReference type="Pfam" id="PF01066">
    <property type="entry name" value="CDP-OH_P_transf"/>
    <property type="match status" value="1"/>
</dbReference>
<evidence type="ECO:0000256" key="2">
    <source>
        <dbReference type="ARBA" id="ARBA00022516"/>
    </source>
</evidence>
<keyword evidence="9" id="KW-1208">Phospholipid metabolism</keyword>
<name>A0A1W1BYT4_9ZZZZ</name>
<dbReference type="InterPro" id="IPR043130">
    <property type="entry name" value="CDP-OH_PTrfase_TM_dom"/>
</dbReference>
<sequence length="186" mass="21283">MNLFDKDNRFNIANMVTYLNITMGVMAIYFIVKGDFFIAIILAWVGGACDIADGKLARKYNLSTEFGIQLDSFADFLSFVVMPAFLLFYAVKQYIEVSDMQELVLGLVFIWYIINGLRRLVEFNLKVDVGEVEKFFEGVPTPLGAILLWIIYLFTAYDIINSVYFIVLLVTMISWSLNSKLKIPHP</sequence>
<dbReference type="PROSITE" id="PS00379">
    <property type="entry name" value="CDP_ALCOHOL_P_TRANSF"/>
    <property type="match status" value="1"/>
</dbReference>
<evidence type="ECO:0000256" key="6">
    <source>
        <dbReference type="ARBA" id="ARBA00023098"/>
    </source>
</evidence>
<dbReference type="PANTHER" id="PTHR14269:SF61">
    <property type="entry name" value="CDP-DIACYLGLYCEROL--SERINE O-PHOSPHATIDYLTRANSFERASE"/>
    <property type="match status" value="1"/>
</dbReference>
<evidence type="ECO:0000256" key="4">
    <source>
        <dbReference type="ARBA" id="ARBA00022692"/>
    </source>
</evidence>
<evidence type="ECO:0000256" key="7">
    <source>
        <dbReference type="ARBA" id="ARBA00023136"/>
    </source>
</evidence>
<keyword evidence="4 10" id="KW-0812">Transmembrane</keyword>
<dbReference type="EMBL" id="FPHI01000019">
    <property type="protein sequence ID" value="SFV58758.1"/>
    <property type="molecule type" value="Genomic_DNA"/>
</dbReference>
<dbReference type="GO" id="GO:0003882">
    <property type="term" value="F:CDP-diacylglycerol-serine O-phosphatidyltransferase activity"/>
    <property type="evidence" value="ECO:0007669"/>
    <property type="project" value="UniProtKB-EC"/>
</dbReference>
<dbReference type="GO" id="GO:0016020">
    <property type="term" value="C:membrane"/>
    <property type="evidence" value="ECO:0007669"/>
    <property type="project" value="UniProtKB-SubCell"/>
</dbReference>
<protein>
    <submittedName>
        <fullName evidence="11">CDP-diacylglycerol--serine O-phosphatidyltransferase</fullName>
        <ecNumber evidence="11">2.7.8.8</ecNumber>
    </submittedName>
</protein>
<keyword evidence="5 10" id="KW-1133">Transmembrane helix</keyword>
<dbReference type="InterPro" id="IPR050324">
    <property type="entry name" value="CDP-alcohol_PTase-I"/>
</dbReference>
<evidence type="ECO:0000256" key="10">
    <source>
        <dbReference type="SAM" id="Phobius"/>
    </source>
</evidence>
<evidence type="ECO:0000256" key="5">
    <source>
        <dbReference type="ARBA" id="ARBA00022989"/>
    </source>
</evidence>
<keyword evidence="7 10" id="KW-0472">Membrane</keyword>
<dbReference type="GO" id="GO:0008654">
    <property type="term" value="P:phospholipid biosynthetic process"/>
    <property type="evidence" value="ECO:0007669"/>
    <property type="project" value="UniProtKB-KW"/>
</dbReference>
<keyword evidence="2" id="KW-0444">Lipid biosynthesis</keyword>
<keyword evidence="6" id="KW-0443">Lipid metabolism</keyword>
<feature type="transmembrane region" description="Helical" evidence="10">
    <location>
        <begin position="97"/>
        <end position="114"/>
    </location>
</feature>
<reference evidence="11" key="1">
    <citation type="submission" date="2016-10" db="EMBL/GenBank/DDBJ databases">
        <authorList>
            <person name="de Groot N.N."/>
        </authorList>
    </citation>
    <scope>NUCLEOTIDE SEQUENCE</scope>
</reference>
<keyword evidence="3 11" id="KW-0808">Transferase</keyword>
<evidence type="ECO:0000256" key="8">
    <source>
        <dbReference type="ARBA" id="ARBA00023209"/>
    </source>
</evidence>
<comment type="subcellular location">
    <subcellularLocation>
        <location evidence="1">Membrane</location>
        <topology evidence="1">Multi-pass membrane protein</topology>
    </subcellularLocation>
</comment>
<dbReference type="EC" id="2.7.8.8" evidence="11"/>
<evidence type="ECO:0000256" key="9">
    <source>
        <dbReference type="ARBA" id="ARBA00023264"/>
    </source>
</evidence>
<evidence type="ECO:0000313" key="11">
    <source>
        <dbReference type="EMBL" id="SFV58758.1"/>
    </source>
</evidence>
<accession>A0A1W1BYT4</accession>
<dbReference type="AlphaFoldDB" id="A0A1W1BYT4"/>
<proteinExistence type="predicted"/>
<keyword evidence="8" id="KW-0594">Phospholipid biosynthesis</keyword>
<feature type="transmembrane region" description="Helical" evidence="10">
    <location>
        <begin position="73"/>
        <end position="91"/>
    </location>
</feature>
<dbReference type="InterPro" id="IPR000462">
    <property type="entry name" value="CDP-OH_P_trans"/>
</dbReference>